<evidence type="ECO:0000313" key="5">
    <source>
        <dbReference type="Proteomes" id="UP001221268"/>
    </source>
</evidence>
<name>A0ABY7RLL8_9NEIS</name>
<gene>
    <name evidence="4" type="ORF">PJU73_04305</name>
    <name evidence="3" type="ORF">PJU73_08355</name>
</gene>
<dbReference type="EMBL" id="CP116766">
    <property type="protein sequence ID" value="WCL72327.1"/>
    <property type="molecule type" value="Genomic_DNA"/>
</dbReference>
<feature type="signal peptide" evidence="2">
    <location>
        <begin position="1"/>
        <end position="28"/>
    </location>
</feature>
<dbReference type="RefSeq" id="WP_237091770.1">
    <property type="nucleotide sequence ID" value="NZ_CP116766.1"/>
</dbReference>
<feature type="transmembrane region" description="Helical" evidence="1">
    <location>
        <begin position="44"/>
        <end position="66"/>
    </location>
</feature>
<accession>A0ABY7RLL8</accession>
<evidence type="ECO:0000256" key="1">
    <source>
        <dbReference type="SAM" id="Phobius"/>
    </source>
</evidence>
<organism evidence="4 5">
    <name type="scientific">Neisseria lisongii</name>
    <dbReference type="NCBI Taxonomy" id="2912188"/>
    <lineage>
        <taxon>Bacteria</taxon>
        <taxon>Pseudomonadati</taxon>
        <taxon>Pseudomonadota</taxon>
        <taxon>Betaproteobacteria</taxon>
        <taxon>Neisseriales</taxon>
        <taxon>Neisseriaceae</taxon>
        <taxon>Neisseria</taxon>
    </lineage>
</organism>
<reference evidence="4 5" key="1">
    <citation type="submission" date="2023-01" db="EMBL/GenBank/DDBJ databases">
        <authorList>
            <person name="Yang C."/>
        </authorList>
    </citation>
    <scope>NUCLEOTIDE SEQUENCE [LARGE SCALE GENOMIC DNA]</scope>
    <source>
        <strain evidence="4 5">ZJ106</strain>
    </source>
</reference>
<keyword evidence="1" id="KW-1133">Transmembrane helix</keyword>
<evidence type="ECO:0000256" key="2">
    <source>
        <dbReference type="SAM" id="SignalP"/>
    </source>
</evidence>
<dbReference type="EMBL" id="CP116766">
    <property type="protein sequence ID" value="WCL71333.1"/>
    <property type="molecule type" value="Genomic_DNA"/>
</dbReference>
<keyword evidence="1" id="KW-0812">Transmembrane</keyword>
<evidence type="ECO:0000313" key="3">
    <source>
        <dbReference type="EMBL" id="WCL71333.1"/>
    </source>
</evidence>
<dbReference type="Proteomes" id="UP001221268">
    <property type="component" value="Chromosome"/>
</dbReference>
<dbReference type="Pfam" id="PF05356">
    <property type="entry name" value="Phage_Coat_B"/>
    <property type="match status" value="1"/>
</dbReference>
<dbReference type="InterPro" id="IPR008020">
    <property type="entry name" value="G8P"/>
</dbReference>
<proteinExistence type="predicted"/>
<keyword evidence="5" id="KW-1185">Reference proteome</keyword>
<keyword evidence="2" id="KW-0732">Signal</keyword>
<sequence length="73" mass="7400">MNIRNLKHKAKYALAVAAVSVLSAPAMADDLLTTATTELGGLKAGILAFGGIVIGIAIALATIRVAKRGINQA</sequence>
<feature type="chain" id="PRO_5045034292" evidence="2">
    <location>
        <begin position="29"/>
        <end position="73"/>
    </location>
</feature>
<evidence type="ECO:0000313" key="4">
    <source>
        <dbReference type="EMBL" id="WCL72327.1"/>
    </source>
</evidence>
<keyword evidence="1" id="KW-0472">Membrane</keyword>
<protein>
    <submittedName>
        <fullName evidence="4">Major capsid protein</fullName>
    </submittedName>
</protein>